<dbReference type="InterPro" id="IPR041698">
    <property type="entry name" value="Methyltransf_25"/>
</dbReference>
<sequence length="289" mass="31107">MPLTRHGHRTALLLPPPLYGRNCPVTITPAPADHAAVAYDTIAPFYDSITRHDDYDAFAGLLERLIKEAGPAGTRLLDAGCGTGRSSVLFADRGYQVTGFDISASMIDIARDRHADTGIDFHVHDIRDPAPGQGPYDVVLCMSDIVNYLVDPADLAAAFTRLSAAMAPGGVLVFDANTALGYDLMREPHLVRDEGLLVVLSGKHLESGGRYRLTVDAFRAEAGTDKWIRTTAEHHQAHHSQERFAELLDAAGLRLAAGRGLHISGSLSDHVDEAGHTKGLYVAVKPQTS</sequence>
<evidence type="ECO:0000259" key="4">
    <source>
        <dbReference type="Pfam" id="PF13649"/>
    </source>
</evidence>
<organism evidence="5 6">
    <name type="scientific">Streptomyces violaceoruber</name>
    <dbReference type="NCBI Taxonomy" id="1935"/>
    <lineage>
        <taxon>Bacteria</taxon>
        <taxon>Bacillati</taxon>
        <taxon>Actinomycetota</taxon>
        <taxon>Actinomycetes</taxon>
        <taxon>Kitasatosporales</taxon>
        <taxon>Streptomycetaceae</taxon>
        <taxon>Streptomyces</taxon>
        <taxon>Streptomyces violaceoruber group</taxon>
    </lineage>
</organism>
<evidence type="ECO:0000313" key="5">
    <source>
        <dbReference type="EMBL" id="ARF65552.1"/>
    </source>
</evidence>
<dbReference type="Gene3D" id="2.20.130.10">
    <property type="entry name" value="CAC2371-like domains"/>
    <property type="match status" value="1"/>
</dbReference>
<evidence type="ECO:0000313" key="6">
    <source>
        <dbReference type="Proteomes" id="UP000192445"/>
    </source>
</evidence>
<evidence type="ECO:0000256" key="2">
    <source>
        <dbReference type="ARBA" id="ARBA00022679"/>
    </source>
</evidence>
<dbReference type="CDD" id="cd02440">
    <property type="entry name" value="AdoMet_MTases"/>
    <property type="match status" value="1"/>
</dbReference>
<name>A0A1V0UKR1_STRVN</name>
<gene>
    <name evidence="5" type="ORF">B1H20_32135</name>
</gene>
<keyword evidence="1" id="KW-0489">Methyltransferase</keyword>
<dbReference type="EMBL" id="CP020570">
    <property type="protein sequence ID" value="ARF65552.1"/>
    <property type="molecule type" value="Genomic_DNA"/>
</dbReference>
<dbReference type="STRING" id="1935.B1H20_32135"/>
<proteinExistence type="predicted"/>
<dbReference type="PANTHER" id="PTHR43464:SF19">
    <property type="entry name" value="UBIQUINONE BIOSYNTHESIS O-METHYLTRANSFERASE, MITOCHONDRIAL"/>
    <property type="match status" value="1"/>
</dbReference>
<dbReference type="KEGG" id="svu:B1H20_32135"/>
<dbReference type="Gene3D" id="3.40.50.150">
    <property type="entry name" value="Vaccinia Virus protein VP39"/>
    <property type="match status" value="1"/>
</dbReference>
<dbReference type="Proteomes" id="UP000192445">
    <property type="component" value="Chromosome"/>
</dbReference>
<keyword evidence="3" id="KW-0949">S-adenosyl-L-methionine</keyword>
<evidence type="ECO:0000256" key="3">
    <source>
        <dbReference type="ARBA" id="ARBA00022691"/>
    </source>
</evidence>
<feature type="domain" description="Methyltransferase" evidence="4">
    <location>
        <begin position="77"/>
        <end position="170"/>
    </location>
</feature>
<dbReference type="AlphaFoldDB" id="A0A1V0UKR1"/>
<evidence type="ECO:0000256" key="1">
    <source>
        <dbReference type="ARBA" id="ARBA00022603"/>
    </source>
</evidence>
<dbReference type="GO" id="GO:0032259">
    <property type="term" value="P:methylation"/>
    <property type="evidence" value="ECO:0007669"/>
    <property type="project" value="UniProtKB-KW"/>
</dbReference>
<dbReference type="InterPro" id="IPR029063">
    <property type="entry name" value="SAM-dependent_MTases_sf"/>
</dbReference>
<dbReference type="Pfam" id="PF13649">
    <property type="entry name" value="Methyltransf_25"/>
    <property type="match status" value="1"/>
</dbReference>
<dbReference type="GO" id="GO:0008168">
    <property type="term" value="F:methyltransferase activity"/>
    <property type="evidence" value="ECO:0007669"/>
    <property type="project" value="UniProtKB-KW"/>
</dbReference>
<dbReference type="PANTHER" id="PTHR43464">
    <property type="entry name" value="METHYLTRANSFERASE"/>
    <property type="match status" value="1"/>
</dbReference>
<keyword evidence="2" id="KW-0808">Transferase</keyword>
<protein>
    <recommendedName>
        <fullName evidence="4">Methyltransferase domain-containing protein</fullName>
    </recommendedName>
</protein>
<reference evidence="5 6" key="1">
    <citation type="submission" date="2017-03" db="EMBL/GenBank/DDBJ databases">
        <title>Complete Genome Sequence of a natural compounds producer, Streptomyces violaceus S21.</title>
        <authorList>
            <person name="Zhong C."/>
            <person name="Zhao Z."/>
            <person name="Fu J."/>
            <person name="Zong G."/>
            <person name="Qin R."/>
            <person name="Cao G."/>
        </authorList>
    </citation>
    <scope>NUCLEOTIDE SEQUENCE [LARGE SCALE GENOMIC DNA]</scope>
    <source>
        <strain evidence="5 6">S21</strain>
    </source>
</reference>
<accession>A0A1V0UKR1</accession>
<dbReference type="SUPFAM" id="SSF53335">
    <property type="entry name" value="S-adenosyl-L-methionine-dependent methyltransferases"/>
    <property type="match status" value="1"/>
</dbReference>